<dbReference type="Proteomes" id="UP000250197">
    <property type="component" value="Chromosome"/>
</dbReference>
<gene>
    <name evidence="2" type="ORF">CBE89_10655</name>
</gene>
<keyword evidence="1" id="KW-1133">Transmembrane helix</keyword>
<evidence type="ECO:0000313" key="3">
    <source>
        <dbReference type="Proteomes" id="UP000250197"/>
    </source>
</evidence>
<dbReference type="KEGG" id="cstr:CBE89_10655"/>
<dbReference type="AlphaFoldDB" id="A0A2Z2J2V1"/>
<feature type="transmembrane region" description="Helical" evidence="1">
    <location>
        <begin position="57"/>
        <end position="74"/>
    </location>
</feature>
<evidence type="ECO:0000313" key="2">
    <source>
        <dbReference type="EMBL" id="ART21895.1"/>
    </source>
</evidence>
<feature type="transmembrane region" description="Helical" evidence="1">
    <location>
        <begin position="18"/>
        <end position="37"/>
    </location>
</feature>
<dbReference type="RefSeq" id="WP_086891925.1">
    <property type="nucleotide sequence ID" value="NZ_CP021252.1"/>
</dbReference>
<reference evidence="2 3" key="1">
    <citation type="submission" date="2017-05" db="EMBL/GenBank/DDBJ databases">
        <title>Complete genome sequence of Corynebacterium striatum KC-Na-1 isolated from Neophocaena asiaeorientalis in Korea.</title>
        <authorList>
            <person name="Kim J.H."/>
            <person name="Lee K."/>
        </authorList>
    </citation>
    <scope>NUCLEOTIDE SEQUENCE [LARGE SCALE GENOMIC DNA]</scope>
    <source>
        <strain evidence="2 3">KC-Na-01</strain>
    </source>
</reference>
<name>A0A2Z2J2V1_CORST</name>
<dbReference type="EMBL" id="CP021252">
    <property type="protein sequence ID" value="ART21895.1"/>
    <property type="molecule type" value="Genomic_DNA"/>
</dbReference>
<evidence type="ECO:0000256" key="1">
    <source>
        <dbReference type="SAM" id="Phobius"/>
    </source>
</evidence>
<sequence length="93" mass="9798">MTTKTSPQHAGAFDLRNVIGALLGIYGIVLVVCSFALDPGVNPDTGLPKESSDNLWAGVAMLVVAVAFMLWAKLRPIVVDPAKIDESKLPGAH</sequence>
<proteinExistence type="predicted"/>
<accession>A0A2Z2J2V1</accession>
<keyword evidence="1" id="KW-0812">Transmembrane</keyword>
<organism evidence="2 3">
    <name type="scientific">Corynebacterium striatum</name>
    <dbReference type="NCBI Taxonomy" id="43770"/>
    <lineage>
        <taxon>Bacteria</taxon>
        <taxon>Bacillati</taxon>
        <taxon>Actinomycetota</taxon>
        <taxon>Actinomycetes</taxon>
        <taxon>Mycobacteriales</taxon>
        <taxon>Corynebacteriaceae</taxon>
        <taxon>Corynebacterium</taxon>
    </lineage>
</organism>
<evidence type="ECO:0008006" key="4">
    <source>
        <dbReference type="Google" id="ProtNLM"/>
    </source>
</evidence>
<keyword evidence="1" id="KW-0472">Membrane</keyword>
<protein>
    <recommendedName>
        <fullName evidence="4">Cell wall anchor protein</fullName>
    </recommendedName>
</protein>